<gene>
    <name evidence="1" type="ORF">GIB67_011668</name>
</gene>
<dbReference type="EMBL" id="JACGCM010000947">
    <property type="protein sequence ID" value="KAF6163977.1"/>
    <property type="molecule type" value="Genomic_DNA"/>
</dbReference>
<dbReference type="Proteomes" id="UP000541444">
    <property type="component" value="Unassembled WGS sequence"/>
</dbReference>
<accession>A0A7J7N9Z8</accession>
<dbReference type="PANTHER" id="PTHR45786">
    <property type="entry name" value="DNA BINDING PROTEIN-LIKE"/>
    <property type="match status" value="1"/>
</dbReference>
<organism evidence="1 2">
    <name type="scientific">Kingdonia uniflora</name>
    <dbReference type="NCBI Taxonomy" id="39325"/>
    <lineage>
        <taxon>Eukaryota</taxon>
        <taxon>Viridiplantae</taxon>
        <taxon>Streptophyta</taxon>
        <taxon>Embryophyta</taxon>
        <taxon>Tracheophyta</taxon>
        <taxon>Spermatophyta</taxon>
        <taxon>Magnoliopsida</taxon>
        <taxon>Ranunculales</taxon>
        <taxon>Circaeasteraceae</taxon>
        <taxon>Kingdonia</taxon>
    </lineage>
</organism>
<evidence type="ECO:0000313" key="2">
    <source>
        <dbReference type="Proteomes" id="UP000541444"/>
    </source>
</evidence>
<keyword evidence="2" id="KW-1185">Reference proteome</keyword>
<proteinExistence type="predicted"/>
<reference evidence="1 2" key="1">
    <citation type="journal article" date="2020" name="IScience">
        <title>Genome Sequencing of the Endangered Kingdonia uniflora (Circaeasteraceae, Ranunculales) Reveals Potential Mechanisms of Evolutionary Specialization.</title>
        <authorList>
            <person name="Sun Y."/>
            <person name="Deng T."/>
            <person name="Zhang A."/>
            <person name="Moore M.J."/>
            <person name="Landis J.B."/>
            <person name="Lin N."/>
            <person name="Zhang H."/>
            <person name="Zhang X."/>
            <person name="Huang J."/>
            <person name="Zhang X."/>
            <person name="Sun H."/>
            <person name="Wang H."/>
        </authorList>
    </citation>
    <scope>NUCLEOTIDE SEQUENCE [LARGE SCALE GENOMIC DNA]</scope>
    <source>
        <strain evidence="1">TB1705</strain>
        <tissue evidence="1">Leaf</tissue>
    </source>
</reference>
<evidence type="ECO:0000313" key="1">
    <source>
        <dbReference type="EMBL" id="KAF6163977.1"/>
    </source>
</evidence>
<dbReference type="AlphaFoldDB" id="A0A7J7N9Z8"/>
<sequence length="405" mass="45545">MDVEEAELVGPIPSVRVASMRNKEATPVEETSGTVKIPISEEGQGINRVPMHTESPMSQALDSVAETCEQPYHTTEAPNLQNLTMRTNSNFPSSIFEIGESLTARENVTHYYVEEQYNLSEDDEDEHVNVNEADLQLGRHFLGQIDVLCIHFSALYWRDERLTVSSISNPQFGQCCLQANAFTSLGVTMDDRVIPGRGPFSFAIHGELHHRIGALLPNQGHEVMYAQLYIYNPGTTLHTRQRENLHLRRDALKIIEDTLLQSNLFYDLYHRAYEVLEDAAGEDENFNVPAYLHYSALTDHRKYNLPSTVKITVILPGDGSKISSVRDVIVYLKAEHGLMRISECHTAYLPLHYVLRDLFKVEKKLAQLKQMMNIEPNGSSFTTGIVGLGAASNWISGRIVCLSIN</sequence>
<name>A0A7J7N9Z8_9MAGN</name>
<comment type="caution">
    <text evidence="1">The sequence shown here is derived from an EMBL/GenBank/DDBJ whole genome shotgun (WGS) entry which is preliminary data.</text>
</comment>
<protein>
    <submittedName>
        <fullName evidence="1">Uncharacterized protein</fullName>
    </submittedName>
</protein>
<dbReference type="PANTHER" id="PTHR45786:SF74">
    <property type="entry name" value="ATP-DEPENDENT DNA HELICASE"/>
    <property type="match status" value="1"/>
</dbReference>